<accession>A0A2K9PQW5</accession>
<dbReference type="AlphaFoldDB" id="A0A2K9PQW5"/>
<organism evidence="1 2">
    <name type="scientific">Flavivirga eckloniae</name>
    <dbReference type="NCBI Taxonomy" id="1803846"/>
    <lineage>
        <taxon>Bacteria</taxon>
        <taxon>Pseudomonadati</taxon>
        <taxon>Bacteroidota</taxon>
        <taxon>Flavobacteriia</taxon>
        <taxon>Flavobacteriales</taxon>
        <taxon>Flavobacteriaceae</taxon>
        <taxon>Flavivirga</taxon>
    </lineage>
</organism>
<sequence>MKKQLILLVAVTAIFVTPIFAQKGYYRINNGIGITGGLTKFNIITDNFITKQGNGFLGGLTATVDLAHKPYDLSYGMQLSESIVEISGRPTMASTEETFVEYKVFAAQLAFLGHIKIIPYHFTIDLGPMVQYNSKLELKDKEQKGYYINNYENITAEDIANISRFNVNGAIGASAGIKNLKLKAQYIYGFTNMLKKLEKQNLDTTGGSTSFKGNQSMIVLSAMFSF</sequence>
<dbReference type="OrthoDB" id="1143271at2"/>
<reference evidence="1 2" key="1">
    <citation type="submission" date="2018-01" db="EMBL/GenBank/DDBJ databases">
        <title>Complete genome sequence of Flavivirga eckloniae ECD14 isolated from seaweed Ecklonia cava.</title>
        <authorList>
            <person name="Lee J.H."/>
            <person name="Baik K.S."/>
            <person name="Seong C.N."/>
        </authorList>
    </citation>
    <scope>NUCLEOTIDE SEQUENCE [LARGE SCALE GENOMIC DNA]</scope>
    <source>
        <strain evidence="1 2">ECD14</strain>
    </source>
</reference>
<proteinExistence type="predicted"/>
<dbReference type="Proteomes" id="UP000235826">
    <property type="component" value="Chromosome"/>
</dbReference>
<dbReference type="KEGG" id="fek:C1H87_12245"/>
<protein>
    <recommendedName>
        <fullName evidence="3">Outer membrane protein beta-barrel domain-containing protein</fullName>
    </recommendedName>
</protein>
<evidence type="ECO:0008006" key="3">
    <source>
        <dbReference type="Google" id="ProtNLM"/>
    </source>
</evidence>
<evidence type="ECO:0000313" key="2">
    <source>
        <dbReference type="Proteomes" id="UP000235826"/>
    </source>
</evidence>
<dbReference type="EMBL" id="CP025791">
    <property type="protein sequence ID" value="AUP79435.1"/>
    <property type="molecule type" value="Genomic_DNA"/>
</dbReference>
<gene>
    <name evidence="1" type="ORF">C1H87_12245</name>
</gene>
<evidence type="ECO:0000313" key="1">
    <source>
        <dbReference type="EMBL" id="AUP79435.1"/>
    </source>
</evidence>
<name>A0A2K9PQW5_9FLAO</name>
<dbReference type="RefSeq" id="WP_102756090.1">
    <property type="nucleotide sequence ID" value="NZ_CP025791.1"/>
</dbReference>
<keyword evidence="2" id="KW-1185">Reference proteome</keyword>